<protein>
    <submittedName>
        <fullName evidence="2">Uncharacterized protein</fullName>
    </submittedName>
</protein>
<dbReference type="InParanoid" id="K1W6P9"/>
<sequence>MMFINAFAAAITLISPAVFAAPQIPQDLLKIKLCQDPDLGGLCLEPVARVATCENIDPTYDDKVTSFDTRGRICTFYLEADCYAATEYSYDGTMNDLLKSERPGFNDAISSYNCL</sequence>
<evidence type="ECO:0000313" key="2">
    <source>
        <dbReference type="EMBL" id="EKD12640.1"/>
    </source>
</evidence>
<dbReference type="RefSeq" id="XP_007297098.1">
    <property type="nucleotide sequence ID" value="XM_007297036.1"/>
</dbReference>
<dbReference type="KEGG" id="mbe:MBM_09209"/>
<dbReference type="EMBL" id="JH921455">
    <property type="protein sequence ID" value="EKD12640.1"/>
    <property type="molecule type" value="Genomic_DNA"/>
</dbReference>
<proteinExistence type="predicted"/>
<feature type="chain" id="PRO_5003852294" evidence="1">
    <location>
        <begin position="21"/>
        <end position="115"/>
    </location>
</feature>
<keyword evidence="3" id="KW-1185">Reference proteome</keyword>
<keyword evidence="1" id="KW-0732">Signal</keyword>
<name>K1W6P9_MARBU</name>
<dbReference type="OrthoDB" id="10449696at2759"/>
<reference evidence="2 3" key="1">
    <citation type="journal article" date="2012" name="BMC Genomics">
        <title>Sequencing the genome of Marssonina brunnea reveals fungus-poplar co-evolution.</title>
        <authorList>
            <person name="Zhu S."/>
            <person name="Cao Y.-Z."/>
            <person name="Jiang C."/>
            <person name="Tan B.-Y."/>
            <person name="Wang Z."/>
            <person name="Feng S."/>
            <person name="Zhang L."/>
            <person name="Su X.-H."/>
            <person name="Brejova B."/>
            <person name="Vinar T."/>
            <person name="Xu M."/>
            <person name="Wang M.-X."/>
            <person name="Zhang S.-G."/>
            <person name="Huang M.-R."/>
            <person name="Wu R."/>
            <person name="Zhou Y."/>
        </authorList>
    </citation>
    <scope>NUCLEOTIDE SEQUENCE [LARGE SCALE GENOMIC DNA]</scope>
    <source>
        <strain evidence="2 3">MB_m1</strain>
    </source>
</reference>
<accession>K1W6P9</accession>
<evidence type="ECO:0000313" key="3">
    <source>
        <dbReference type="Proteomes" id="UP000006753"/>
    </source>
</evidence>
<dbReference type="AlphaFoldDB" id="K1W6P9"/>
<evidence type="ECO:0000256" key="1">
    <source>
        <dbReference type="SAM" id="SignalP"/>
    </source>
</evidence>
<organism evidence="2 3">
    <name type="scientific">Marssonina brunnea f. sp. multigermtubi (strain MB_m1)</name>
    <name type="common">Marssonina leaf spot fungus</name>
    <dbReference type="NCBI Taxonomy" id="1072389"/>
    <lineage>
        <taxon>Eukaryota</taxon>
        <taxon>Fungi</taxon>
        <taxon>Dikarya</taxon>
        <taxon>Ascomycota</taxon>
        <taxon>Pezizomycotina</taxon>
        <taxon>Leotiomycetes</taxon>
        <taxon>Helotiales</taxon>
        <taxon>Drepanopezizaceae</taxon>
        <taxon>Drepanopeziza</taxon>
    </lineage>
</organism>
<dbReference type="Proteomes" id="UP000006753">
    <property type="component" value="Unassembled WGS sequence"/>
</dbReference>
<feature type="signal peptide" evidence="1">
    <location>
        <begin position="1"/>
        <end position="20"/>
    </location>
</feature>
<gene>
    <name evidence="2" type="ORF">MBM_09209</name>
</gene>
<dbReference type="GeneID" id="18765144"/>
<dbReference type="HOGENOM" id="CLU_164164_1_0_1"/>